<proteinExistence type="predicted"/>
<evidence type="ECO:0000313" key="5">
    <source>
        <dbReference type="Proteomes" id="UP000247416"/>
    </source>
</evidence>
<dbReference type="InterPro" id="IPR001119">
    <property type="entry name" value="SLH_dom"/>
</dbReference>
<reference evidence="4 5" key="1">
    <citation type="submission" date="2018-06" db="EMBL/GenBank/DDBJ databases">
        <title>Genomic Encyclopedia of Archaeal and Bacterial Type Strains, Phase II (KMG-II): from individual species to whole genera.</title>
        <authorList>
            <person name="Goeker M."/>
        </authorList>
    </citation>
    <scope>NUCLEOTIDE SEQUENCE [LARGE SCALE GENOMIC DNA]</scope>
    <source>
        <strain evidence="4 5">KACC 16626</strain>
    </source>
</reference>
<dbReference type="Pfam" id="PF00395">
    <property type="entry name" value="SLH"/>
    <property type="match status" value="3"/>
</dbReference>
<protein>
    <submittedName>
        <fullName evidence="4">S-layer family protein</fullName>
    </submittedName>
</protein>
<feature type="signal peptide" evidence="2">
    <location>
        <begin position="1"/>
        <end position="27"/>
    </location>
</feature>
<feature type="domain" description="SLH" evidence="3">
    <location>
        <begin position="34"/>
        <end position="94"/>
    </location>
</feature>
<dbReference type="RefSeq" id="WP_107932867.1">
    <property type="nucleotide sequence ID" value="NZ_PYWJ01000004.1"/>
</dbReference>
<name>A0A318TEE9_9BACL</name>
<keyword evidence="5" id="KW-1185">Reference proteome</keyword>
<feature type="compositionally biased region" description="Pro residues" evidence="1">
    <location>
        <begin position="399"/>
        <end position="413"/>
    </location>
</feature>
<feature type="domain" description="SLH" evidence="3">
    <location>
        <begin position="95"/>
        <end position="158"/>
    </location>
</feature>
<feature type="compositionally biased region" description="Basic and acidic residues" evidence="1">
    <location>
        <begin position="388"/>
        <end position="398"/>
    </location>
</feature>
<evidence type="ECO:0000256" key="2">
    <source>
        <dbReference type="SAM" id="SignalP"/>
    </source>
</evidence>
<organism evidence="4 5">
    <name type="scientific">Ureibacillus chungkukjangi</name>
    <dbReference type="NCBI Taxonomy" id="1202712"/>
    <lineage>
        <taxon>Bacteria</taxon>
        <taxon>Bacillati</taxon>
        <taxon>Bacillota</taxon>
        <taxon>Bacilli</taxon>
        <taxon>Bacillales</taxon>
        <taxon>Caryophanaceae</taxon>
        <taxon>Ureibacillus</taxon>
    </lineage>
</organism>
<feature type="region of interest" description="Disordered" evidence="1">
    <location>
        <begin position="388"/>
        <end position="418"/>
    </location>
</feature>
<dbReference type="PROSITE" id="PS51272">
    <property type="entry name" value="SLH"/>
    <property type="match status" value="3"/>
</dbReference>
<evidence type="ECO:0000313" key="4">
    <source>
        <dbReference type="EMBL" id="PYF03271.1"/>
    </source>
</evidence>
<evidence type="ECO:0000256" key="1">
    <source>
        <dbReference type="SAM" id="MobiDB-lite"/>
    </source>
</evidence>
<dbReference type="EMBL" id="QJTJ01000032">
    <property type="protein sequence ID" value="PYF03271.1"/>
    <property type="molecule type" value="Genomic_DNA"/>
</dbReference>
<dbReference type="PANTHER" id="PTHR43308">
    <property type="entry name" value="OUTER MEMBRANE PROTEIN ALPHA-RELATED"/>
    <property type="match status" value="1"/>
</dbReference>
<dbReference type="Proteomes" id="UP000247416">
    <property type="component" value="Unassembled WGS sequence"/>
</dbReference>
<accession>A0A318TEE9</accession>
<feature type="chain" id="PRO_5038500484" evidence="2">
    <location>
        <begin position="28"/>
        <end position="612"/>
    </location>
</feature>
<sequence>MKNNTSKKLFNVALASAMVAGSVVAIAPTATEAANVSFKDLDSSNSHYTTIMQLVERGIVKGYEDNTFKPGQAVNRAHAALILANILDLDTENVTDPKFKDVPKTHPYYGSIAALANAGIIKGFEDGTFGTTKTLSRGQMAVIIKNSFELEAGNATTPFKDILNHDYKEQITALYANGVTVGTTPTTYGAASKVTRGQFATFVVRAEEAREKNAVEAFVEIKDGQIVTTKGTYAIEGDLAKVFNAANAAALKGAKIDFKFAEQTAALASLERVAATPTSKRILGIASLTLVAGNATFDAGGYSIPEVTISGNNVKVNNVKADKLTIADKLTVSLTGVEAKEVAVSATTKLTLDATSSIGKLVLPEGKDVKEVISNYEQVKDQIKELVTKDANGNEKPFEPTPETPNPGVPGLPPSTDTINAESAKTDATSLVNALYNGFGQTYTNIAVITPGTPTVKKADGTVATNGSNTSVDFKDPIVINDDSKSQVDTKLATIKNSISRDVLKENVLSKVAATMLSLTEANINNIDSVYVGNVKLNSANITKDNYYTELSSSLTTNVVADTLSEITGLTHAIAGDLSVADYFAGSFAKSATLKVTFDDSSSLEYAITIQP</sequence>
<comment type="caution">
    <text evidence="4">The sequence shown here is derived from an EMBL/GenBank/DDBJ whole genome shotgun (WGS) entry which is preliminary data.</text>
</comment>
<gene>
    <name evidence="4" type="ORF">BJ095_13222</name>
</gene>
<evidence type="ECO:0000259" key="3">
    <source>
        <dbReference type="PROSITE" id="PS51272"/>
    </source>
</evidence>
<feature type="domain" description="SLH" evidence="3">
    <location>
        <begin position="159"/>
        <end position="217"/>
    </location>
</feature>
<keyword evidence="2" id="KW-0732">Signal</keyword>
<dbReference type="OrthoDB" id="57539at2"/>
<dbReference type="InterPro" id="IPR051465">
    <property type="entry name" value="Cell_Envelope_Struct_Comp"/>
</dbReference>
<dbReference type="AlphaFoldDB" id="A0A318TEE9"/>